<dbReference type="Gene3D" id="1.20.58.520">
    <property type="entry name" value="Amidohydrolase"/>
    <property type="match status" value="1"/>
</dbReference>
<comment type="caution">
    <text evidence="2">The sequence shown here is derived from an EMBL/GenBank/DDBJ whole genome shotgun (WGS) entry which is preliminary data.</text>
</comment>
<dbReference type="InterPro" id="IPR032466">
    <property type="entry name" value="Metal_Hydrolase"/>
</dbReference>
<dbReference type="InterPro" id="IPR051781">
    <property type="entry name" value="Metallo-dep_Hydrolase"/>
</dbReference>
<reference evidence="2" key="1">
    <citation type="submission" date="2021-02" db="EMBL/GenBank/DDBJ databases">
        <authorList>
            <person name="Nowell W R."/>
        </authorList>
    </citation>
    <scope>NUCLEOTIDE SEQUENCE</scope>
</reference>
<dbReference type="EMBL" id="CAJOBC010009850">
    <property type="protein sequence ID" value="CAF3997967.1"/>
    <property type="molecule type" value="Genomic_DNA"/>
</dbReference>
<feature type="domain" description="Amidohydrolase-related" evidence="1">
    <location>
        <begin position="94"/>
        <end position="469"/>
    </location>
</feature>
<dbReference type="InterPro" id="IPR006680">
    <property type="entry name" value="Amidohydro-rel"/>
</dbReference>
<dbReference type="Gene3D" id="3.30.110.90">
    <property type="entry name" value="Amidohydrolase"/>
    <property type="match status" value="1"/>
</dbReference>
<dbReference type="SUPFAM" id="SSF51556">
    <property type="entry name" value="Metallo-dependent hydrolases"/>
    <property type="match status" value="1"/>
</dbReference>
<evidence type="ECO:0000313" key="2">
    <source>
        <dbReference type="EMBL" id="CAF1235568.1"/>
    </source>
</evidence>
<dbReference type="OrthoDB" id="1887462at2759"/>
<dbReference type="EMBL" id="CAJNOQ010009844">
    <property type="protein sequence ID" value="CAF1235568.1"/>
    <property type="molecule type" value="Genomic_DNA"/>
</dbReference>
<feature type="non-terminal residue" evidence="2">
    <location>
        <position position="1"/>
    </location>
</feature>
<evidence type="ECO:0000313" key="4">
    <source>
        <dbReference type="Proteomes" id="UP000663829"/>
    </source>
</evidence>
<organism evidence="2 4">
    <name type="scientific">Didymodactylos carnosus</name>
    <dbReference type="NCBI Taxonomy" id="1234261"/>
    <lineage>
        <taxon>Eukaryota</taxon>
        <taxon>Metazoa</taxon>
        <taxon>Spiralia</taxon>
        <taxon>Gnathifera</taxon>
        <taxon>Rotifera</taxon>
        <taxon>Eurotatoria</taxon>
        <taxon>Bdelloidea</taxon>
        <taxon>Philodinida</taxon>
        <taxon>Philodinidae</taxon>
        <taxon>Didymodactylos</taxon>
    </lineage>
</organism>
<proteinExistence type="predicted"/>
<dbReference type="Gene3D" id="2.30.40.10">
    <property type="entry name" value="Urease, subunit C, domain 1"/>
    <property type="match status" value="1"/>
</dbReference>
<dbReference type="AlphaFoldDB" id="A0A814YZF0"/>
<protein>
    <recommendedName>
        <fullName evidence="1">Amidohydrolase-related domain-containing protein</fullName>
    </recommendedName>
</protein>
<gene>
    <name evidence="2" type="ORF">GPM918_LOCUS25393</name>
    <name evidence="3" type="ORF">SRO942_LOCUS25401</name>
</gene>
<keyword evidence="4" id="KW-1185">Reference proteome</keyword>
<dbReference type="SUPFAM" id="SSF51338">
    <property type="entry name" value="Composite domain of metallo-dependent hydrolases"/>
    <property type="match status" value="1"/>
</dbReference>
<dbReference type="GO" id="GO:0016810">
    <property type="term" value="F:hydrolase activity, acting on carbon-nitrogen (but not peptide) bonds"/>
    <property type="evidence" value="ECO:0007669"/>
    <property type="project" value="InterPro"/>
</dbReference>
<dbReference type="PANTHER" id="PTHR43135">
    <property type="entry name" value="ALPHA-D-RIBOSE 1-METHYLPHOSPHONATE 5-TRIPHOSPHATE DIPHOSPHATASE"/>
    <property type="match status" value="1"/>
</dbReference>
<evidence type="ECO:0000259" key="1">
    <source>
        <dbReference type="Pfam" id="PF01979"/>
    </source>
</evidence>
<name>A0A814YZF0_9BILA</name>
<accession>A0A814YZF0</accession>
<dbReference type="Pfam" id="PF01979">
    <property type="entry name" value="Amidohydro_1"/>
    <property type="match status" value="1"/>
</dbReference>
<sequence>GSALQSLGKHFRSFLDVDLWKTPERCLLSRAVRSTLLYNFTLIDGNGGNPIPNSALIINDEGFIVNIMDMNLISNNQIEQSYPNVKSFNLKGKFVIPGLIDAHTHASSECSFLLFFIRPQNATHMDILLSFALSGGITSMRDMGGDVPFLLPYASLGFLPKVPYPRIYYSCLIGGPDFMLDPRVQQAAHGTVPGTTGWLRSITNTTDIPAAIASAVDIGVTGVKIYADLDRNLTLAVTKEAKKQGLRVWTHSAIFPTKPSEEVTAGIEVLSHTAYFVFESYDSMPQDYKVRFNGDYANHPYNSQNITNLLQMIKQADAILDATVYVFTEPDSVTVQREYSTFRSSAPVPSHNSDTDFPKIGQQWIFNVTRDAHVLGIRISAGTDDLGSSELGDKFPNIHKEIELFVRECGFSPLEAITSVTKTASQAIGIDKYYGTIETGKVADLVILNNDPSIDITNTRKIYTVLKQGIFYPISNGTV</sequence>
<dbReference type="Proteomes" id="UP000681722">
    <property type="component" value="Unassembled WGS sequence"/>
</dbReference>
<evidence type="ECO:0000313" key="3">
    <source>
        <dbReference type="EMBL" id="CAF3997967.1"/>
    </source>
</evidence>
<dbReference type="InterPro" id="IPR011059">
    <property type="entry name" value="Metal-dep_hydrolase_composite"/>
</dbReference>
<dbReference type="Gene3D" id="3.40.50.10910">
    <property type="entry name" value="Amidohydrolase"/>
    <property type="match status" value="1"/>
</dbReference>
<dbReference type="Proteomes" id="UP000663829">
    <property type="component" value="Unassembled WGS sequence"/>
</dbReference>
<dbReference type="PANTHER" id="PTHR43135:SF3">
    <property type="entry name" value="ALPHA-D-RIBOSE 1-METHYLPHOSPHONATE 5-TRIPHOSPHATE DIPHOSPHATASE"/>
    <property type="match status" value="1"/>
</dbReference>